<dbReference type="GO" id="GO:0005829">
    <property type="term" value="C:cytosol"/>
    <property type="evidence" value="ECO:0007669"/>
    <property type="project" value="TreeGrafter"/>
</dbReference>
<dbReference type="SMART" id="SM00411">
    <property type="entry name" value="BHL"/>
    <property type="match status" value="1"/>
</dbReference>
<accession>A0A3B0ZB89</accession>
<dbReference type="PRINTS" id="PR01727">
    <property type="entry name" value="DNABINDINGHU"/>
</dbReference>
<dbReference type="AlphaFoldDB" id="A0A3B0ZB89"/>
<evidence type="ECO:0000256" key="1">
    <source>
        <dbReference type="ARBA" id="ARBA00023125"/>
    </source>
</evidence>
<dbReference type="SUPFAM" id="SSF47729">
    <property type="entry name" value="IHF-like DNA-binding proteins"/>
    <property type="match status" value="1"/>
</dbReference>
<organism evidence="2">
    <name type="scientific">hydrothermal vent metagenome</name>
    <dbReference type="NCBI Taxonomy" id="652676"/>
    <lineage>
        <taxon>unclassified sequences</taxon>
        <taxon>metagenomes</taxon>
        <taxon>ecological metagenomes</taxon>
    </lineage>
</organism>
<dbReference type="GO" id="GO:0003677">
    <property type="term" value="F:DNA binding"/>
    <property type="evidence" value="ECO:0007669"/>
    <property type="project" value="UniProtKB-KW"/>
</dbReference>
<name>A0A3B0ZB89_9ZZZZ</name>
<proteinExistence type="predicted"/>
<dbReference type="PANTHER" id="PTHR33175">
    <property type="entry name" value="DNA-BINDING PROTEIN HU"/>
    <property type="match status" value="1"/>
</dbReference>
<dbReference type="PROSITE" id="PS00045">
    <property type="entry name" value="HISTONE_LIKE"/>
    <property type="match status" value="1"/>
</dbReference>
<dbReference type="GO" id="GO:0030527">
    <property type="term" value="F:structural constituent of chromatin"/>
    <property type="evidence" value="ECO:0007669"/>
    <property type="project" value="InterPro"/>
</dbReference>
<dbReference type="InterPro" id="IPR010992">
    <property type="entry name" value="IHF-like_DNA-bd_dom_sf"/>
</dbReference>
<keyword evidence="1 2" id="KW-0238">DNA-binding</keyword>
<evidence type="ECO:0000313" key="2">
    <source>
        <dbReference type="EMBL" id="VAW84792.1"/>
    </source>
</evidence>
<gene>
    <name evidence="2" type="ORF">MNBD_GAMMA16-1358</name>
</gene>
<dbReference type="Gene3D" id="4.10.520.10">
    <property type="entry name" value="IHF-like DNA-binding proteins"/>
    <property type="match status" value="1"/>
</dbReference>
<dbReference type="InterPro" id="IPR000119">
    <property type="entry name" value="Hist_DNA-bd"/>
</dbReference>
<protein>
    <submittedName>
        <fullName evidence="2">DNA-binding protein HU-beta</fullName>
    </submittedName>
</protein>
<dbReference type="InterPro" id="IPR020816">
    <property type="entry name" value="Histone-like_DNA-bd_CS"/>
</dbReference>
<reference evidence="2" key="1">
    <citation type="submission" date="2018-06" db="EMBL/GenBank/DDBJ databases">
        <authorList>
            <person name="Zhirakovskaya E."/>
        </authorList>
    </citation>
    <scope>NUCLEOTIDE SEQUENCE</scope>
</reference>
<dbReference type="PANTHER" id="PTHR33175:SF3">
    <property type="entry name" value="DNA-BINDING PROTEIN HU-BETA"/>
    <property type="match status" value="1"/>
</dbReference>
<sequence length="94" mass="9723">MNKTELFAAVAEASELTSADAAKAVNAFAEVVTKALSQGDTVTLPGFGAFSTTVRAARTGRNPRTGEPIEIAESIIPKFKAGKGLKDQIKAANS</sequence>
<dbReference type="EMBL" id="UOFO01000052">
    <property type="protein sequence ID" value="VAW84792.1"/>
    <property type="molecule type" value="Genomic_DNA"/>
</dbReference>
<dbReference type="CDD" id="cd13831">
    <property type="entry name" value="HU"/>
    <property type="match status" value="1"/>
</dbReference>
<dbReference type="Pfam" id="PF00216">
    <property type="entry name" value="Bac_DNA_binding"/>
    <property type="match status" value="1"/>
</dbReference>